<name>A0AAV4X4K7_CAEEX</name>
<organism evidence="2 3">
    <name type="scientific">Caerostris extrusa</name>
    <name type="common">Bark spider</name>
    <name type="synonym">Caerostris bankana</name>
    <dbReference type="NCBI Taxonomy" id="172846"/>
    <lineage>
        <taxon>Eukaryota</taxon>
        <taxon>Metazoa</taxon>
        <taxon>Ecdysozoa</taxon>
        <taxon>Arthropoda</taxon>
        <taxon>Chelicerata</taxon>
        <taxon>Arachnida</taxon>
        <taxon>Araneae</taxon>
        <taxon>Araneomorphae</taxon>
        <taxon>Entelegynae</taxon>
        <taxon>Araneoidea</taxon>
        <taxon>Araneidae</taxon>
        <taxon>Caerostris</taxon>
    </lineage>
</organism>
<gene>
    <name evidence="2" type="ORF">CEXT_279591</name>
</gene>
<evidence type="ECO:0000256" key="1">
    <source>
        <dbReference type="SAM" id="MobiDB-lite"/>
    </source>
</evidence>
<dbReference type="Proteomes" id="UP001054945">
    <property type="component" value="Unassembled WGS sequence"/>
</dbReference>
<evidence type="ECO:0000313" key="2">
    <source>
        <dbReference type="EMBL" id="GIY88713.1"/>
    </source>
</evidence>
<evidence type="ECO:0000313" key="3">
    <source>
        <dbReference type="Proteomes" id="UP001054945"/>
    </source>
</evidence>
<dbReference type="EMBL" id="BPLR01017096">
    <property type="protein sequence ID" value="GIY88713.1"/>
    <property type="molecule type" value="Genomic_DNA"/>
</dbReference>
<keyword evidence="3" id="KW-1185">Reference proteome</keyword>
<reference evidence="2 3" key="1">
    <citation type="submission" date="2021-06" db="EMBL/GenBank/DDBJ databases">
        <title>Caerostris extrusa draft genome.</title>
        <authorList>
            <person name="Kono N."/>
            <person name="Arakawa K."/>
        </authorList>
    </citation>
    <scope>NUCLEOTIDE SEQUENCE [LARGE SCALE GENOMIC DNA]</scope>
</reference>
<proteinExistence type="predicted"/>
<protein>
    <submittedName>
        <fullName evidence="2">Uncharacterized protein</fullName>
    </submittedName>
</protein>
<sequence>MHYHAICFAPRHLGNPFHLQNWRELFTFRSPIKTQARVESSPPHFARDLGGRRTGPSLVPAGRSKIRSNEIAVPSGLEYRDKSAVTVANYPSKKQGNVLHFHFLMILAELFNVGSSFPGIHFYSGKLKPLTPSVDTGAHSIEQNVR</sequence>
<feature type="region of interest" description="Disordered" evidence="1">
    <location>
        <begin position="37"/>
        <end position="56"/>
    </location>
</feature>
<dbReference type="AlphaFoldDB" id="A0AAV4X4K7"/>
<accession>A0AAV4X4K7</accession>
<comment type="caution">
    <text evidence="2">The sequence shown here is derived from an EMBL/GenBank/DDBJ whole genome shotgun (WGS) entry which is preliminary data.</text>
</comment>